<keyword evidence="2" id="KW-1185">Reference proteome</keyword>
<feature type="non-terminal residue" evidence="1">
    <location>
        <position position="1"/>
    </location>
</feature>
<reference evidence="1" key="1">
    <citation type="submission" date="2021-06" db="EMBL/GenBank/DDBJ databases">
        <authorList>
            <person name="Kallberg Y."/>
            <person name="Tangrot J."/>
            <person name="Rosling A."/>
        </authorList>
    </citation>
    <scope>NUCLEOTIDE SEQUENCE</scope>
    <source>
        <strain evidence="1">28 12/20/2015</strain>
    </source>
</reference>
<sequence>QKLGYLKTCNLCHTKLNLPSASASSSMTSNNNRETLLILANNFDQNDLSRNEITYSISIDNNLLNNIIEIDNIEDYVSTELEACENNENSTLGMELHLYINLSSEEFNESEDANHIFKRVVEAIQKADGYK</sequence>
<dbReference type="Proteomes" id="UP000789366">
    <property type="component" value="Unassembled WGS sequence"/>
</dbReference>
<comment type="caution">
    <text evidence="1">The sequence shown here is derived from an EMBL/GenBank/DDBJ whole genome shotgun (WGS) entry which is preliminary data.</text>
</comment>
<dbReference type="EMBL" id="CAJVPW010049600">
    <property type="protein sequence ID" value="CAG8763346.1"/>
    <property type="molecule type" value="Genomic_DNA"/>
</dbReference>
<evidence type="ECO:0000313" key="1">
    <source>
        <dbReference type="EMBL" id="CAG8763346.1"/>
    </source>
</evidence>
<name>A0ACA9QU24_9GLOM</name>
<organism evidence="1 2">
    <name type="scientific">Cetraspora pellucida</name>
    <dbReference type="NCBI Taxonomy" id="1433469"/>
    <lineage>
        <taxon>Eukaryota</taxon>
        <taxon>Fungi</taxon>
        <taxon>Fungi incertae sedis</taxon>
        <taxon>Mucoromycota</taxon>
        <taxon>Glomeromycotina</taxon>
        <taxon>Glomeromycetes</taxon>
        <taxon>Diversisporales</taxon>
        <taxon>Gigasporaceae</taxon>
        <taxon>Cetraspora</taxon>
    </lineage>
</organism>
<gene>
    <name evidence="1" type="ORF">SPELUC_LOCUS15288</name>
</gene>
<proteinExistence type="predicted"/>
<evidence type="ECO:0000313" key="2">
    <source>
        <dbReference type="Proteomes" id="UP000789366"/>
    </source>
</evidence>
<protein>
    <submittedName>
        <fullName evidence="1">3982_t:CDS:1</fullName>
    </submittedName>
</protein>
<accession>A0ACA9QU24</accession>